<name>J9DWB1_9PROT</name>
<proteinExistence type="predicted"/>
<dbReference type="PATRIC" id="fig|1220535.3.peg.1107"/>
<dbReference type="PANTHER" id="PTHR30093">
    <property type="entry name" value="GENERAL SECRETION PATHWAY PROTEIN G"/>
    <property type="match status" value="1"/>
</dbReference>
<sequence length="189" mass="20130">MEILKKDEKGFSLIELLVVIAIIGVLAAVGLTNYQGFIESAKKDTTEASAEDIHRTLSAYAYKESYEVSDCNSVTDDATMLSCLQGLYASGGPFENKDNPYNQNNTAISAINVATPHSVFHDPDTADSNQDCTTSGNAAGVNGQVVIANDTSASGSSYDLSVYYCSEMTVSGSGTGAHWTKTKNTIQWD</sequence>
<dbReference type="eggNOG" id="COG4968">
    <property type="taxonomic scope" value="Bacteria"/>
</dbReference>
<dbReference type="NCBIfam" id="TIGR02532">
    <property type="entry name" value="IV_pilin_GFxxxE"/>
    <property type="match status" value="1"/>
</dbReference>
<dbReference type="SUPFAM" id="SSF54523">
    <property type="entry name" value="Pili subunits"/>
    <property type="match status" value="1"/>
</dbReference>
<dbReference type="Pfam" id="PF07963">
    <property type="entry name" value="N_methyl"/>
    <property type="match status" value="1"/>
</dbReference>
<dbReference type="InterPro" id="IPR012902">
    <property type="entry name" value="N_methyl_site"/>
</dbReference>
<dbReference type="Gene3D" id="3.30.700.10">
    <property type="entry name" value="Glycoprotein, Type 4 Pilin"/>
    <property type="match status" value="1"/>
</dbReference>
<dbReference type="PROSITE" id="PS00409">
    <property type="entry name" value="PROKAR_NTER_METHYL"/>
    <property type="match status" value="1"/>
</dbReference>
<gene>
    <name evidence="2" type="ORF">IMCC14465_11130</name>
</gene>
<comment type="caution">
    <text evidence="2">The sequence shown here is derived from an EMBL/GenBank/DDBJ whole genome shotgun (WGS) entry which is preliminary data.</text>
</comment>
<reference evidence="2 3" key="1">
    <citation type="journal article" date="2012" name="J. Bacteriol.">
        <title>Genome Sequence of Strain IMCC14465, Isolated from the East Sea, Belonging to the PS1 Clade of Alphaproteobacteria.</title>
        <authorList>
            <person name="Yang S.J."/>
            <person name="Kang I."/>
            <person name="Cho J.C."/>
        </authorList>
    </citation>
    <scope>NUCLEOTIDE SEQUENCE [LARGE SCALE GENOMIC DNA]</scope>
    <source>
        <strain evidence="2 3">IMCC14465</strain>
    </source>
</reference>
<evidence type="ECO:0008006" key="4">
    <source>
        <dbReference type="Google" id="ProtNLM"/>
    </source>
</evidence>
<feature type="transmembrane region" description="Helical" evidence="1">
    <location>
        <begin position="12"/>
        <end position="34"/>
    </location>
</feature>
<dbReference type="OrthoDB" id="9822016at2"/>
<accession>J9DWB1</accession>
<organism evidence="2 3">
    <name type="scientific">alpha proteobacterium IMCC14465</name>
    <dbReference type="NCBI Taxonomy" id="1220535"/>
    <lineage>
        <taxon>Bacteria</taxon>
        <taxon>Pseudomonadati</taxon>
        <taxon>Pseudomonadota</taxon>
        <taxon>Alphaproteobacteria</taxon>
        <taxon>PS1 clade</taxon>
    </lineage>
</organism>
<keyword evidence="1" id="KW-1133">Transmembrane helix</keyword>
<dbReference type="STRING" id="1220535.IMCC14465_11130"/>
<evidence type="ECO:0000256" key="1">
    <source>
        <dbReference type="SAM" id="Phobius"/>
    </source>
</evidence>
<evidence type="ECO:0000313" key="2">
    <source>
        <dbReference type="EMBL" id="EJW21317.1"/>
    </source>
</evidence>
<keyword evidence="3" id="KW-1185">Reference proteome</keyword>
<dbReference type="Proteomes" id="UP000004836">
    <property type="component" value="Unassembled WGS sequence"/>
</dbReference>
<evidence type="ECO:0000313" key="3">
    <source>
        <dbReference type="Proteomes" id="UP000004836"/>
    </source>
</evidence>
<dbReference type="InterPro" id="IPR045584">
    <property type="entry name" value="Pilin-like"/>
</dbReference>
<protein>
    <recommendedName>
        <fullName evidence="4">Prepilin-type N-terminal cleavage/methylation domain-containing protein</fullName>
    </recommendedName>
</protein>
<dbReference type="EMBL" id="ALYF01000003">
    <property type="protein sequence ID" value="EJW21317.1"/>
    <property type="molecule type" value="Genomic_DNA"/>
</dbReference>
<keyword evidence="1" id="KW-0472">Membrane</keyword>
<dbReference type="AlphaFoldDB" id="J9DWB1"/>
<keyword evidence="1" id="KW-0812">Transmembrane</keyword>